<name>A0A212JZ66_9BACT</name>
<protein>
    <submittedName>
        <fullName evidence="2">Uncharacterized protein</fullName>
    </submittedName>
</protein>
<feature type="region of interest" description="Disordered" evidence="1">
    <location>
        <begin position="184"/>
        <end position="203"/>
    </location>
</feature>
<reference evidence="2" key="1">
    <citation type="submission" date="2016-04" db="EMBL/GenBank/DDBJ databases">
        <authorList>
            <person name="Evans L.H."/>
            <person name="Alamgir A."/>
            <person name="Owens N."/>
            <person name="Weber N.D."/>
            <person name="Virtaneva K."/>
            <person name="Barbian K."/>
            <person name="Babar A."/>
            <person name="Rosenke K."/>
        </authorList>
    </citation>
    <scope>NUCLEOTIDE SEQUENCE</scope>
    <source>
        <strain evidence="2">92-2</strain>
    </source>
</reference>
<gene>
    <name evidence="2" type="ORF">KM92DES2_11968</name>
</gene>
<evidence type="ECO:0000256" key="1">
    <source>
        <dbReference type="SAM" id="MobiDB-lite"/>
    </source>
</evidence>
<organism evidence="2">
    <name type="scientific">uncultured Desulfovibrio sp</name>
    <dbReference type="NCBI Taxonomy" id="167968"/>
    <lineage>
        <taxon>Bacteria</taxon>
        <taxon>Pseudomonadati</taxon>
        <taxon>Thermodesulfobacteriota</taxon>
        <taxon>Desulfovibrionia</taxon>
        <taxon>Desulfovibrionales</taxon>
        <taxon>Desulfovibrionaceae</taxon>
        <taxon>Desulfovibrio</taxon>
        <taxon>environmental samples</taxon>
    </lineage>
</organism>
<evidence type="ECO:0000313" key="2">
    <source>
        <dbReference type="EMBL" id="SBW04761.1"/>
    </source>
</evidence>
<proteinExistence type="predicted"/>
<dbReference type="EMBL" id="FLUP01000001">
    <property type="protein sequence ID" value="SBW04761.1"/>
    <property type="molecule type" value="Genomic_DNA"/>
</dbReference>
<accession>A0A212JZ66</accession>
<dbReference type="AlphaFoldDB" id="A0A212JZ66"/>
<sequence>MEPIGADGVQHVALVAFHLGFFARRIKKAAASKIIHAARGQFKANFVIIFTAGLMRVKRTGRGVVERHGGHDAHLHALVARHFGNGNHGHVLAVHAKAAIGGLDATGHGGSGGSGIRNERINGIRGGCALHGQLAHVELDDAGGGVALLRSQIQLRRVALGHAHAVAYEQNDVLGLPCVGNPHKAEQHDAKNKSRASSIVPTKLGHDPNLLHECDGGKPPKIGQPSPKPYKAACGLYNGLTLAHAGDACVTGRLSLRHMTGWGLTKTDASFSK</sequence>